<accession>A0A699QMK9</accession>
<dbReference type="InterPro" id="IPR019850">
    <property type="entry name" value="GldD-like"/>
</dbReference>
<evidence type="ECO:0000313" key="1">
    <source>
        <dbReference type="EMBL" id="GFC69206.1"/>
    </source>
</evidence>
<dbReference type="AlphaFoldDB" id="A0A699QMK9"/>
<reference evidence="1" key="1">
    <citation type="journal article" date="2019" name="Sci. Rep.">
        <title>Draft genome of Tanacetum cinerariifolium, the natural source of mosquito coil.</title>
        <authorList>
            <person name="Yamashiro T."/>
            <person name="Shiraishi A."/>
            <person name="Satake H."/>
            <person name="Nakayama K."/>
        </authorList>
    </citation>
    <scope>NUCLEOTIDE SEQUENCE</scope>
</reference>
<protein>
    <recommendedName>
        <fullName evidence="2">Gliding motility lipoprotein GldD</fullName>
    </recommendedName>
</protein>
<sequence length="229" mass="26348">DESFWYLLGGKLRIAVLERVIFGKFPSTMVRILLPRLSKIGVILALWAGAAACSSAPDYTPKPKGYNRIDLPPHRYRSLGPGHPYEFEYSTAAKVLRDSSYLAQPDWLNIYYPQLHANVQITYTNVVRDRKLYNKMMEDARKLTGKHQIKATSIEEKILRTPNGMRASVFELEGEVPSQFQFYTTDSTKHFFRAALYFRTATANDSLSPVIEYVKYDMIKMLNSLKYTK</sequence>
<name>A0A699QMK9_TANCI</name>
<dbReference type="Pfam" id="PF25593">
    <property type="entry name" value="GldD_lipo"/>
    <property type="match status" value="1"/>
</dbReference>
<feature type="non-terminal residue" evidence="1">
    <location>
        <position position="1"/>
    </location>
</feature>
<organism evidence="1">
    <name type="scientific">Tanacetum cinerariifolium</name>
    <name type="common">Dalmatian daisy</name>
    <name type="synonym">Chrysanthemum cinerariifolium</name>
    <dbReference type="NCBI Taxonomy" id="118510"/>
    <lineage>
        <taxon>Eukaryota</taxon>
        <taxon>Viridiplantae</taxon>
        <taxon>Streptophyta</taxon>
        <taxon>Embryophyta</taxon>
        <taxon>Tracheophyta</taxon>
        <taxon>Spermatophyta</taxon>
        <taxon>Magnoliopsida</taxon>
        <taxon>eudicotyledons</taxon>
        <taxon>Gunneridae</taxon>
        <taxon>Pentapetalae</taxon>
        <taxon>asterids</taxon>
        <taxon>campanulids</taxon>
        <taxon>Asterales</taxon>
        <taxon>Asteraceae</taxon>
        <taxon>Asteroideae</taxon>
        <taxon>Anthemideae</taxon>
        <taxon>Anthemidinae</taxon>
        <taxon>Tanacetum</taxon>
    </lineage>
</organism>
<proteinExistence type="predicted"/>
<evidence type="ECO:0008006" key="2">
    <source>
        <dbReference type="Google" id="ProtNLM"/>
    </source>
</evidence>
<comment type="caution">
    <text evidence="1">The sequence shown here is derived from an EMBL/GenBank/DDBJ whole genome shotgun (WGS) entry which is preliminary data.</text>
</comment>
<dbReference type="EMBL" id="BKCJ011023655">
    <property type="protein sequence ID" value="GFC69206.1"/>
    <property type="molecule type" value="Genomic_DNA"/>
</dbReference>
<gene>
    <name evidence="1" type="ORF">Tci_841176</name>
</gene>